<accession>A0A3G2YS30</accession>
<reference evidence="1 2" key="1">
    <citation type="submission" date="2018-09" db="EMBL/GenBank/DDBJ databases">
        <authorList>
            <person name="Day A."/>
            <person name="Monson R.E."/>
            <person name="Salmond G.P.C."/>
        </authorList>
    </citation>
    <scope>NUCLEOTIDE SEQUENCE [LARGE SCALE GENOMIC DNA]</scope>
</reference>
<sequence>MSIKAIVEAIEAGDTVTAEAELVNQLNVRREAIVEEGRQFILASIEESVNGAAEPDAE</sequence>
<proteinExistence type="predicted"/>
<dbReference type="Proteomes" id="UP000269553">
    <property type="component" value="Segment"/>
</dbReference>
<keyword evidence="2" id="KW-1185">Reference proteome</keyword>
<dbReference type="EMBL" id="MH929319">
    <property type="protein sequence ID" value="AYP28314.1"/>
    <property type="molecule type" value="Genomic_DNA"/>
</dbReference>
<protein>
    <submittedName>
        <fullName evidence="1">Uncharacterized protein</fullName>
    </submittedName>
</protein>
<organism evidence="1 2">
    <name type="scientific">Serratia phage vB_SmaA_3M</name>
    <dbReference type="NCBI Taxonomy" id="2419930"/>
    <lineage>
        <taxon>Viruses</taxon>
        <taxon>Duplodnaviria</taxon>
        <taxon>Heunggongvirae</taxon>
        <taxon>Uroviricota</taxon>
        <taxon>Caudoviricetes</taxon>
        <taxon>Pantevenvirales</taxon>
        <taxon>Ackermannviridae</taxon>
        <taxon>Miltonvirus</taxon>
        <taxon>Miltonvirus 3M</taxon>
    </lineage>
</organism>
<name>A0A3G2YS30_9CAUD</name>
<gene>
    <name evidence="1" type="ORF">3M_058</name>
</gene>
<evidence type="ECO:0000313" key="2">
    <source>
        <dbReference type="Proteomes" id="UP000269553"/>
    </source>
</evidence>
<evidence type="ECO:0000313" key="1">
    <source>
        <dbReference type="EMBL" id="AYP28314.1"/>
    </source>
</evidence>